<dbReference type="OrthoDB" id="8478864at2"/>
<dbReference type="EC" id="2.7.7.7" evidence="1"/>
<name>A0A495IDG2_9MICO</name>
<dbReference type="GO" id="GO:0006261">
    <property type="term" value="P:DNA-templated DNA replication"/>
    <property type="evidence" value="ECO:0007669"/>
    <property type="project" value="TreeGrafter"/>
</dbReference>
<evidence type="ECO:0000313" key="11">
    <source>
        <dbReference type="Proteomes" id="UP000280008"/>
    </source>
</evidence>
<reference evidence="10 11" key="1">
    <citation type="submission" date="2018-10" db="EMBL/GenBank/DDBJ databases">
        <title>Sequencing the genomes of 1000 actinobacteria strains.</title>
        <authorList>
            <person name="Klenk H.-P."/>
        </authorList>
    </citation>
    <scope>NUCLEOTIDE SEQUENCE [LARGE SCALE GENOMIC DNA]</scope>
    <source>
        <strain evidence="10 11">DSM 17894</strain>
    </source>
</reference>
<comment type="similarity">
    <text evidence="6">Belongs to the DNA polymerase HolA subunit family.</text>
</comment>
<evidence type="ECO:0000256" key="1">
    <source>
        <dbReference type="ARBA" id="ARBA00012417"/>
    </source>
</evidence>
<evidence type="ECO:0000256" key="2">
    <source>
        <dbReference type="ARBA" id="ARBA00022679"/>
    </source>
</evidence>
<dbReference type="GO" id="GO:0003677">
    <property type="term" value="F:DNA binding"/>
    <property type="evidence" value="ECO:0007669"/>
    <property type="project" value="InterPro"/>
</dbReference>
<dbReference type="SUPFAM" id="SSF52540">
    <property type="entry name" value="P-loop containing nucleoside triphosphate hydrolases"/>
    <property type="match status" value="1"/>
</dbReference>
<evidence type="ECO:0000259" key="9">
    <source>
        <dbReference type="Pfam" id="PF21694"/>
    </source>
</evidence>
<dbReference type="InterPro" id="IPR005790">
    <property type="entry name" value="DNA_polIII_delta"/>
</dbReference>
<dbReference type="Gene3D" id="3.40.50.300">
    <property type="entry name" value="P-loop containing nucleotide triphosphate hydrolases"/>
    <property type="match status" value="1"/>
</dbReference>
<keyword evidence="11" id="KW-1185">Reference proteome</keyword>
<dbReference type="SUPFAM" id="SSF48019">
    <property type="entry name" value="post-AAA+ oligomerization domain-like"/>
    <property type="match status" value="1"/>
</dbReference>
<keyword evidence="5" id="KW-0239">DNA-directed DNA polymerase</keyword>
<evidence type="ECO:0000256" key="4">
    <source>
        <dbReference type="ARBA" id="ARBA00022705"/>
    </source>
</evidence>
<feature type="region of interest" description="Disordered" evidence="8">
    <location>
        <begin position="1"/>
        <end position="22"/>
    </location>
</feature>
<keyword evidence="3" id="KW-0548">Nucleotidyltransferase</keyword>
<dbReference type="InterPro" id="IPR048466">
    <property type="entry name" value="DNA_pol3_delta-like_C"/>
</dbReference>
<comment type="catalytic activity">
    <reaction evidence="7">
        <text>DNA(n) + a 2'-deoxyribonucleoside 5'-triphosphate = DNA(n+1) + diphosphate</text>
        <dbReference type="Rhea" id="RHEA:22508"/>
        <dbReference type="Rhea" id="RHEA-COMP:17339"/>
        <dbReference type="Rhea" id="RHEA-COMP:17340"/>
        <dbReference type="ChEBI" id="CHEBI:33019"/>
        <dbReference type="ChEBI" id="CHEBI:61560"/>
        <dbReference type="ChEBI" id="CHEBI:173112"/>
        <dbReference type="EC" id="2.7.7.7"/>
    </reaction>
</comment>
<dbReference type="NCBIfam" id="TIGR01128">
    <property type="entry name" value="holA"/>
    <property type="match status" value="1"/>
</dbReference>
<dbReference type="InterPro" id="IPR027417">
    <property type="entry name" value="P-loop_NTPase"/>
</dbReference>
<dbReference type="AlphaFoldDB" id="A0A495IDG2"/>
<feature type="domain" description="DNA polymerase III delta subunit-like C-terminal" evidence="9">
    <location>
        <begin position="231"/>
        <end position="345"/>
    </location>
</feature>
<dbReference type="InterPro" id="IPR008921">
    <property type="entry name" value="DNA_pol3_clamp-load_cplx_C"/>
</dbReference>
<dbReference type="PANTHER" id="PTHR34388">
    <property type="entry name" value="DNA POLYMERASE III SUBUNIT DELTA"/>
    <property type="match status" value="1"/>
</dbReference>
<evidence type="ECO:0000256" key="7">
    <source>
        <dbReference type="ARBA" id="ARBA00049244"/>
    </source>
</evidence>
<dbReference type="Pfam" id="PF21694">
    <property type="entry name" value="DNA_pol3_delta_C"/>
    <property type="match status" value="1"/>
</dbReference>
<dbReference type="GO" id="GO:0003887">
    <property type="term" value="F:DNA-directed DNA polymerase activity"/>
    <property type="evidence" value="ECO:0007669"/>
    <property type="project" value="UniProtKB-KW"/>
</dbReference>
<proteinExistence type="inferred from homology"/>
<dbReference type="GO" id="GO:0009360">
    <property type="term" value="C:DNA polymerase III complex"/>
    <property type="evidence" value="ECO:0007669"/>
    <property type="project" value="TreeGrafter"/>
</dbReference>
<organism evidence="10 11">
    <name type="scientific">Frondihabitans australicus</name>
    <dbReference type="NCBI Taxonomy" id="386892"/>
    <lineage>
        <taxon>Bacteria</taxon>
        <taxon>Bacillati</taxon>
        <taxon>Actinomycetota</taxon>
        <taxon>Actinomycetes</taxon>
        <taxon>Micrococcales</taxon>
        <taxon>Microbacteriaceae</taxon>
        <taxon>Frondihabitans</taxon>
    </lineage>
</organism>
<dbReference type="Gene3D" id="1.20.272.10">
    <property type="match status" value="1"/>
</dbReference>
<feature type="compositionally biased region" description="Gly residues" evidence="8">
    <location>
        <begin position="1"/>
        <end position="11"/>
    </location>
</feature>
<keyword evidence="4" id="KW-0235">DNA replication</keyword>
<protein>
    <recommendedName>
        <fullName evidence="1">DNA-directed DNA polymerase</fullName>
        <ecNumber evidence="1">2.7.7.7</ecNumber>
    </recommendedName>
</protein>
<evidence type="ECO:0000256" key="3">
    <source>
        <dbReference type="ARBA" id="ARBA00022695"/>
    </source>
</evidence>
<evidence type="ECO:0000256" key="6">
    <source>
        <dbReference type="ARBA" id="ARBA00034754"/>
    </source>
</evidence>
<keyword evidence="2" id="KW-0808">Transferase</keyword>
<evidence type="ECO:0000256" key="8">
    <source>
        <dbReference type="SAM" id="MobiDB-lite"/>
    </source>
</evidence>
<dbReference type="EMBL" id="RBKS01000001">
    <property type="protein sequence ID" value="RKR73889.1"/>
    <property type="molecule type" value="Genomic_DNA"/>
</dbReference>
<feature type="compositionally biased region" description="Low complexity" evidence="8">
    <location>
        <begin position="12"/>
        <end position="22"/>
    </location>
</feature>
<dbReference type="RefSeq" id="WP_121368703.1">
    <property type="nucleotide sequence ID" value="NZ_RBKS01000001.1"/>
</dbReference>
<evidence type="ECO:0000256" key="5">
    <source>
        <dbReference type="ARBA" id="ARBA00022932"/>
    </source>
</evidence>
<dbReference type="PANTHER" id="PTHR34388:SF1">
    <property type="entry name" value="DNA POLYMERASE III SUBUNIT DELTA"/>
    <property type="match status" value="1"/>
</dbReference>
<dbReference type="Proteomes" id="UP000280008">
    <property type="component" value="Unassembled WGS sequence"/>
</dbReference>
<accession>A0A495IDG2</accession>
<comment type="caution">
    <text evidence="10">The sequence shown here is derived from an EMBL/GenBank/DDBJ whole genome shotgun (WGS) entry which is preliminary data.</text>
</comment>
<sequence length="355" mass="37466">MPARGSGGAAAGGSRSSARGSAAKAKVTIDQVSWDRIRPARVVLVSGPEQFLADRAIRQLRDQLVAEDPSLEVNDLEADHYAPGELITLASPSLFAEPRLIRVSSVEKCTDAFLDETLQYLQEPADDTYLVLRHGGGVRGKKLLDSLRGGLGGGIEVVCTELKKDTEKLDFAAAEFAAEGRRVTAGALRALVQAFQDDLAELASACQQLLADSAAEITEATVEKYYSGRVETNAFKVADAAIAGRAGEALILLRHALASGADPVPIVAAFASKVRTMAKVSGARGSAGQLASQLGLAPWQIDRAKRDLQGWTDEGLGVAIEQLAATDAAVKGAERDPVYALERIVTLLAARGRRP</sequence>
<gene>
    <name evidence="10" type="ORF">C8E83_0987</name>
</gene>
<evidence type="ECO:0000313" key="10">
    <source>
        <dbReference type="EMBL" id="RKR73889.1"/>
    </source>
</evidence>